<dbReference type="STRING" id="1265309.K529_006065"/>
<dbReference type="AlphaFoldDB" id="A0A1B1A1F8"/>
<protein>
    <submittedName>
        <fullName evidence="2">Uncharacterized protein</fullName>
    </submittedName>
</protein>
<evidence type="ECO:0000256" key="1">
    <source>
        <dbReference type="SAM" id="Phobius"/>
    </source>
</evidence>
<accession>A0A1B1A1F8</accession>
<keyword evidence="1" id="KW-0472">Membrane</keyword>
<feature type="transmembrane region" description="Helical" evidence="1">
    <location>
        <begin position="50"/>
        <end position="70"/>
    </location>
</feature>
<name>A0A1B1A1F8_9RHOB</name>
<dbReference type="KEGG" id="rmb:K529_006065"/>
<evidence type="ECO:0000313" key="3">
    <source>
        <dbReference type="Proteomes" id="UP000013243"/>
    </source>
</evidence>
<feature type="transmembrane region" description="Helical" evidence="1">
    <location>
        <begin position="6"/>
        <end position="29"/>
    </location>
</feature>
<organism evidence="2 3">
    <name type="scientific">Tritonibacter mobilis F1926</name>
    <dbReference type="NCBI Taxonomy" id="1265309"/>
    <lineage>
        <taxon>Bacteria</taxon>
        <taxon>Pseudomonadati</taxon>
        <taxon>Pseudomonadota</taxon>
        <taxon>Alphaproteobacteria</taxon>
        <taxon>Rhodobacterales</taxon>
        <taxon>Paracoccaceae</taxon>
        <taxon>Tritonibacter</taxon>
    </lineage>
</organism>
<dbReference type="OrthoDB" id="7875737at2"/>
<gene>
    <name evidence="2" type="ORF">K529_006065</name>
</gene>
<dbReference type="Proteomes" id="UP000013243">
    <property type="component" value="Chromosome"/>
</dbReference>
<keyword evidence="1" id="KW-0812">Transmembrane</keyword>
<dbReference type="RefSeq" id="WP_005609908.1">
    <property type="nucleotide sequence ID" value="NZ_CP015230.1"/>
</dbReference>
<evidence type="ECO:0000313" key="2">
    <source>
        <dbReference type="EMBL" id="ANP40327.1"/>
    </source>
</evidence>
<proteinExistence type="predicted"/>
<dbReference type="GeneID" id="28249379"/>
<keyword evidence="1" id="KW-1133">Transmembrane helix</keyword>
<dbReference type="EMBL" id="CP015230">
    <property type="protein sequence ID" value="ANP40327.1"/>
    <property type="molecule type" value="Genomic_DNA"/>
</dbReference>
<sequence length="71" mass="7694">MEYLIWAGGALSILGMLGLAWCVLIVVRAKRKGLSEDELRAVLQSVLPKNLGALLLSVLGLMLVMVGLFLR</sequence>
<reference evidence="2 3" key="1">
    <citation type="journal article" date="2016" name="ISME J.">
        <title>Global occurrence and heterogeneity of the Roseobacter-clade species Ruegeria mobilis.</title>
        <authorList>
            <person name="Sonnenschein E."/>
            <person name="Gram L."/>
        </authorList>
    </citation>
    <scope>NUCLEOTIDE SEQUENCE [LARGE SCALE GENOMIC DNA]</scope>
    <source>
        <strain evidence="2 3">F1926</strain>
    </source>
</reference>